<evidence type="ECO:0000256" key="2">
    <source>
        <dbReference type="ARBA" id="ARBA00022771"/>
    </source>
</evidence>
<evidence type="ECO:0000259" key="6">
    <source>
        <dbReference type="PROSITE" id="PS51081"/>
    </source>
</evidence>
<dbReference type="PANTHER" id="PTHR45877:SF2">
    <property type="entry name" value="E3 UBIQUITIN-PROTEIN LIGASE SINA-RELATED"/>
    <property type="match status" value="1"/>
</dbReference>
<keyword evidence="1" id="KW-0479">Metal-binding</keyword>
<comment type="caution">
    <text evidence="7">The sequence shown here is derived from an EMBL/GenBank/DDBJ whole genome shotgun (WGS) entry which is preliminary data.</text>
</comment>
<protein>
    <recommendedName>
        <fullName evidence="6">SIAH-type domain-containing protein</fullName>
    </recommendedName>
</protein>
<feature type="region of interest" description="Disordered" evidence="5">
    <location>
        <begin position="132"/>
        <end position="151"/>
    </location>
</feature>
<keyword evidence="2 4" id="KW-0863">Zinc-finger</keyword>
<reference evidence="7" key="1">
    <citation type="submission" date="2021-06" db="EMBL/GenBank/DDBJ databases">
        <authorList>
            <person name="Hodson N. C."/>
            <person name="Mongue J. A."/>
            <person name="Jaron S. K."/>
        </authorList>
    </citation>
    <scope>NUCLEOTIDE SEQUENCE</scope>
</reference>
<proteinExistence type="predicted"/>
<evidence type="ECO:0000313" key="8">
    <source>
        <dbReference type="Proteomes" id="UP000708208"/>
    </source>
</evidence>
<keyword evidence="8" id="KW-1185">Reference proteome</keyword>
<dbReference type="GO" id="GO:0043161">
    <property type="term" value="P:proteasome-mediated ubiquitin-dependent protein catabolic process"/>
    <property type="evidence" value="ECO:0007669"/>
    <property type="project" value="TreeGrafter"/>
</dbReference>
<name>A0A8J2JA15_9HEXA</name>
<evidence type="ECO:0000256" key="5">
    <source>
        <dbReference type="SAM" id="MobiDB-lite"/>
    </source>
</evidence>
<feature type="compositionally biased region" description="Polar residues" evidence="5">
    <location>
        <begin position="463"/>
        <end position="476"/>
    </location>
</feature>
<feature type="compositionally biased region" description="Basic and acidic residues" evidence="5">
    <location>
        <begin position="133"/>
        <end position="145"/>
    </location>
</feature>
<organism evidence="7 8">
    <name type="scientific">Allacma fusca</name>
    <dbReference type="NCBI Taxonomy" id="39272"/>
    <lineage>
        <taxon>Eukaryota</taxon>
        <taxon>Metazoa</taxon>
        <taxon>Ecdysozoa</taxon>
        <taxon>Arthropoda</taxon>
        <taxon>Hexapoda</taxon>
        <taxon>Collembola</taxon>
        <taxon>Symphypleona</taxon>
        <taxon>Sminthuridae</taxon>
        <taxon>Allacma</taxon>
    </lineage>
</organism>
<dbReference type="GO" id="GO:0008270">
    <property type="term" value="F:zinc ion binding"/>
    <property type="evidence" value="ECO:0007669"/>
    <property type="project" value="UniProtKB-KW"/>
</dbReference>
<evidence type="ECO:0000313" key="7">
    <source>
        <dbReference type="EMBL" id="CAG7689975.1"/>
    </source>
</evidence>
<dbReference type="UniPathway" id="UPA00143"/>
<dbReference type="InterPro" id="IPR004162">
    <property type="entry name" value="SINA-like_animal"/>
</dbReference>
<dbReference type="EMBL" id="CAJVCH010020819">
    <property type="protein sequence ID" value="CAG7689975.1"/>
    <property type="molecule type" value="Genomic_DNA"/>
</dbReference>
<dbReference type="InterPro" id="IPR013010">
    <property type="entry name" value="Znf_SIAH"/>
</dbReference>
<gene>
    <name evidence="7" type="ORF">AFUS01_LOCUS3462</name>
</gene>
<dbReference type="PROSITE" id="PS51081">
    <property type="entry name" value="ZF_SIAH"/>
    <property type="match status" value="1"/>
</dbReference>
<dbReference type="GO" id="GO:0005737">
    <property type="term" value="C:cytoplasm"/>
    <property type="evidence" value="ECO:0007669"/>
    <property type="project" value="TreeGrafter"/>
</dbReference>
<evidence type="ECO:0000256" key="1">
    <source>
        <dbReference type="ARBA" id="ARBA00022723"/>
    </source>
</evidence>
<dbReference type="Proteomes" id="UP000708208">
    <property type="component" value="Unassembled WGS sequence"/>
</dbReference>
<dbReference type="GO" id="GO:0031624">
    <property type="term" value="F:ubiquitin conjugating enzyme binding"/>
    <property type="evidence" value="ECO:0007669"/>
    <property type="project" value="TreeGrafter"/>
</dbReference>
<feature type="region of interest" description="Disordered" evidence="5">
    <location>
        <begin position="453"/>
        <end position="480"/>
    </location>
</feature>
<evidence type="ECO:0000256" key="3">
    <source>
        <dbReference type="ARBA" id="ARBA00022833"/>
    </source>
</evidence>
<keyword evidence="3" id="KW-0862">Zinc</keyword>
<dbReference type="AlphaFoldDB" id="A0A8J2JA15"/>
<sequence length="797" mass="90143">MAGYCKAMTVPGLIPGSTSRQHPNILRSPSDSAVGCTSLCLPKSFPGPYGPQYRALLHSRGIGRQVRNDSTGTGRSIQIQINNELYQDQSRDENLQLSLVRANKRSSHDGNCPECEIERAKNSVTIEEISEELDPRPTSYDDTKITEVSSPSSADSEVLVMDIYEEMANTWVAYPTTNECKIRLRRESPKYCDSDFEENEFCPASPGRNNSSEGSSTENTCTLIEIVKLRQGNDEYEFSPSKETTEETRSLQAEEARICIDEVGDLDPDSCENPSSSSATETCPTPILVLPYDPDIQIQPKVYSLVEPPSYYAKQHWKKILLQMFIRKEKPSVIRKKSSSKKETGKKIKPGQVKTPASSGIRKMSLQGIKIADVNDLRKRLRQEKLKTSKKERTKRCLRSNSQEVELASLPSKLRTCQETFPIIQIQSSYACRYFLKKLPHCASRFREIDGSNMDASSSSSSQVSMNTERSNSSPESFRVGGKCVKDMDRHSFKHDPNDQRNGRSGFTKRQYTIACFSTQDHETREGCIKLMRCSFCKEICPPADSQVCEHGHLTCNTCLSRVIKCTFESIDEDGKITLCLTSMSALKLVMYEYIYETLDTSFRCENWNQGCSAVVKSEEMKAHRNQCPYRPEIGCPFTDCEVGEMTCEGLIRHLTAEHGSNLVTGNSQKITISFKSAPESFRENYSWTPAVFQMLDHHFLLTMLQKAGCMSILFYRLERKKSRQNHIIEMKIVGNDKESMYKREYTPRDFNLPSTALKSGLYTQSLDSFMSTFVEMADGKNFIDVVVTVINNNPMF</sequence>
<evidence type="ECO:0000256" key="4">
    <source>
        <dbReference type="PROSITE-ProRule" id="PRU00455"/>
    </source>
</evidence>
<dbReference type="GO" id="GO:0016567">
    <property type="term" value="P:protein ubiquitination"/>
    <property type="evidence" value="ECO:0007669"/>
    <property type="project" value="UniProtKB-UniPathway"/>
</dbReference>
<feature type="domain" description="SIAH-type" evidence="6">
    <location>
        <begin position="600"/>
        <end position="660"/>
    </location>
</feature>
<dbReference type="OrthoDB" id="941555at2759"/>
<dbReference type="GO" id="GO:0061630">
    <property type="term" value="F:ubiquitin protein ligase activity"/>
    <property type="evidence" value="ECO:0007669"/>
    <property type="project" value="TreeGrafter"/>
</dbReference>
<accession>A0A8J2JA15</accession>
<dbReference type="PANTHER" id="PTHR45877">
    <property type="entry name" value="E3 UBIQUITIN-PROTEIN LIGASE SIAH2"/>
    <property type="match status" value="1"/>
</dbReference>
<feature type="region of interest" description="Disordered" evidence="5">
    <location>
        <begin position="333"/>
        <end position="359"/>
    </location>
</feature>